<dbReference type="InterPro" id="IPR037943">
    <property type="entry name" value="MopB_CT_Nitrate-R-NarG-like"/>
</dbReference>
<dbReference type="PROSITE" id="PS00551">
    <property type="entry name" value="MOLYBDOPTERIN_PROK_1"/>
    <property type="match status" value="1"/>
</dbReference>
<evidence type="ECO:0000256" key="9">
    <source>
        <dbReference type="ARBA" id="ARBA00022505"/>
    </source>
</evidence>
<evidence type="ECO:0000313" key="20">
    <source>
        <dbReference type="Proteomes" id="UP000002613"/>
    </source>
</evidence>
<dbReference type="EC" id="1.7.5.1" evidence="5"/>
<keyword evidence="6" id="KW-0813">Transport</keyword>
<keyword evidence="14" id="KW-0411">Iron-sulfur</keyword>
<dbReference type="GO" id="GO:0046872">
    <property type="term" value="F:metal ion binding"/>
    <property type="evidence" value="ECO:0007669"/>
    <property type="project" value="UniProtKB-KW"/>
</dbReference>
<evidence type="ECO:0000256" key="16">
    <source>
        <dbReference type="ARBA" id="ARBA00023136"/>
    </source>
</evidence>
<feature type="domain" description="4Fe-4S Mo/W bis-MGD-type" evidence="18">
    <location>
        <begin position="27"/>
        <end position="91"/>
    </location>
</feature>
<accession>D3S2G1</accession>
<dbReference type="PANTHER" id="PTHR43105">
    <property type="entry name" value="RESPIRATORY NITRATE REDUCTASE"/>
    <property type="match status" value="1"/>
</dbReference>
<comment type="catalytic activity">
    <reaction evidence="17">
        <text>nitrate + a quinol = a quinone + nitrite + H2O</text>
        <dbReference type="Rhea" id="RHEA:56144"/>
        <dbReference type="ChEBI" id="CHEBI:15377"/>
        <dbReference type="ChEBI" id="CHEBI:16301"/>
        <dbReference type="ChEBI" id="CHEBI:17632"/>
        <dbReference type="ChEBI" id="CHEBI:24646"/>
        <dbReference type="ChEBI" id="CHEBI:132124"/>
        <dbReference type="EC" id="1.7.5.1"/>
    </reaction>
</comment>
<dbReference type="InterPro" id="IPR006657">
    <property type="entry name" value="MoPterin_dinucl-bd_dom"/>
</dbReference>
<evidence type="ECO:0000256" key="3">
    <source>
        <dbReference type="ARBA" id="ARBA00004202"/>
    </source>
</evidence>
<keyword evidence="12 19" id="KW-0560">Oxidoreductase</keyword>
<dbReference type="SUPFAM" id="SSF53706">
    <property type="entry name" value="Formate dehydrogenase/DMSO reductase, domains 1-3"/>
    <property type="match status" value="1"/>
</dbReference>
<dbReference type="Pfam" id="PF01568">
    <property type="entry name" value="Molydop_binding"/>
    <property type="match status" value="1"/>
</dbReference>
<evidence type="ECO:0000256" key="2">
    <source>
        <dbReference type="ARBA" id="ARBA00001966"/>
    </source>
</evidence>
<dbReference type="InterPro" id="IPR006468">
    <property type="entry name" value="NarG"/>
</dbReference>
<evidence type="ECO:0000256" key="11">
    <source>
        <dbReference type="ARBA" id="ARBA00022982"/>
    </source>
</evidence>
<evidence type="ECO:0000256" key="12">
    <source>
        <dbReference type="ARBA" id="ARBA00023002"/>
    </source>
</evidence>
<dbReference type="PROSITE" id="PS51669">
    <property type="entry name" value="4FE4S_MOW_BIS_MGD"/>
    <property type="match status" value="1"/>
</dbReference>
<dbReference type="InterPro" id="IPR006656">
    <property type="entry name" value="Mopterin_OxRdtase"/>
</dbReference>
<dbReference type="CDD" id="cd02750">
    <property type="entry name" value="MopB_Nitrate-R-NarG-like"/>
    <property type="match status" value="1"/>
</dbReference>
<dbReference type="eggNOG" id="arCOG01497">
    <property type="taxonomic scope" value="Archaea"/>
</dbReference>
<gene>
    <name evidence="19" type="ordered locus">Ferp_0311</name>
</gene>
<dbReference type="GO" id="GO:0160182">
    <property type="term" value="F:nitrate reductase (quinone) activity"/>
    <property type="evidence" value="ECO:0007669"/>
    <property type="project" value="UniProtKB-EC"/>
</dbReference>
<dbReference type="InterPro" id="IPR006655">
    <property type="entry name" value="Mopterin_OxRdtase_prok_CS"/>
</dbReference>
<dbReference type="Pfam" id="PF00384">
    <property type="entry name" value="Molybdopterin"/>
    <property type="match status" value="1"/>
</dbReference>
<dbReference type="GO" id="GO:0009325">
    <property type="term" value="C:nitrate reductase complex"/>
    <property type="evidence" value="ECO:0007669"/>
    <property type="project" value="InterPro"/>
</dbReference>
<dbReference type="InterPro" id="IPR027467">
    <property type="entry name" value="MopterinOxRdtase_cofactor_BS"/>
</dbReference>
<dbReference type="GeneID" id="8777809"/>
<evidence type="ECO:0000256" key="13">
    <source>
        <dbReference type="ARBA" id="ARBA00023004"/>
    </source>
</evidence>
<dbReference type="AlphaFoldDB" id="D3S2G1"/>
<evidence type="ECO:0000259" key="18">
    <source>
        <dbReference type="PROSITE" id="PS51669"/>
    </source>
</evidence>
<keyword evidence="16" id="KW-0472">Membrane</keyword>
<dbReference type="Gene3D" id="3.40.50.12440">
    <property type="match status" value="1"/>
</dbReference>
<name>D3S2G1_FERPA</name>
<dbReference type="PANTHER" id="PTHR43105:SF2">
    <property type="entry name" value="RESPIRATORY NITRATE REDUCTASE 2 ALPHA CHAIN"/>
    <property type="match status" value="1"/>
</dbReference>
<dbReference type="Proteomes" id="UP000002613">
    <property type="component" value="Chromosome"/>
</dbReference>
<evidence type="ECO:0000313" key="19">
    <source>
        <dbReference type="EMBL" id="ADC64491.1"/>
    </source>
</evidence>
<dbReference type="SMART" id="SM00926">
    <property type="entry name" value="Molybdop_Fe4S4"/>
    <property type="match status" value="1"/>
</dbReference>
<reference evidence="20" key="1">
    <citation type="submission" date="2010-02" db="EMBL/GenBank/DDBJ databases">
        <title>Complete sequence of Ferroglobus placidus DSM 10642.</title>
        <authorList>
            <consortium name="US DOE Joint Genome Institute"/>
            <person name="Lucas S."/>
            <person name="Copeland A."/>
            <person name="Lapidus A."/>
            <person name="Cheng J.-F."/>
            <person name="Bruce D."/>
            <person name="Goodwin L."/>
            <person name="Pitluck S."/>
            <person name="Saunders E."/>
            <person name="Brettin T."/>
            <person name="Detter J.C."/>
            <person name="Han C."/>
            <person name="Tapia R."/>
            <person name="Larimer F."/>
            <person name="Land M."/>
            <person name="Hauser L."/>
            <person name="Kyrpides N."/>
            <person name="Ivanova N."/>
            <person name="Holmes D."/>
            <person name="Lovley D."/>
            <person name="Kyrpides N."/>
            <person name="Anderson I.J."/>
            <person name="Woyke T."/>
        </authorList>
    </citation>
    <scope>NUCLEOTIDE SEQUENCE [LARGE SCALE GENOMIC DNA]</scope>
    <source>
        <strain evidence="20">DSM 10642 / AEDII12DO</strain>
    </source>
</reference>
<comment type="subcellular location">
    <subcellularLocation>
        <location evidence="3">Cell membrane</location>
        <topology evidence="3">Peripheral membrane protein</topology>
    </subcellularLocation>
</comment>
<evidence type="ECO:0000256" key="7">
    <source>
        <dbReference type="ARBA" id="ARBA00022475"/>
    </source>
</evidence>
<evidence type="ECO:0000256" key="1">
    <source>
        <dbReference type="ARBA" id="ARBA00001942"/>
    </source>
</evidence>
<keyword evidence="8" id="KW-0004">4Fe-4S</keyword>
<keyword evidence="10" id="KW-0479">Metal-binding</keyword>
<dbReference type="InterPro" id="IPR006963">
    <property type="entry name" value="Mopterin_OxRdtase_4Fe-4S_dom"/>
</dbReference>
<evidence type="ECO:0000256" key="10">
    <source>
        <dbReference type="ARBA" id="ARBA00022723"/>
    </source>
</evidence>
<dbReference type="eggNOG" id="arCOG01491">
    <property type="taxonomic scope" value="Archaea"/>
</dbReference>
<reference evidence="19 20" key="2">
    <citation type="journal article" date="2011" name="Stand. Genomic Sci.">
        <title>Complete genome sequence of Ferroglobus placidus AEDII12DO.</title>
        <authorList>
            <person name="Anderson I."/>
            <person name="Risso C."/>
            <person name="Holmes D."/>
            <person name="Lucas S."/>
            <person name="Copeland A."/>
            <person name="Lapidus A."/>
            <person name="Cheng J.F."/>
            <person name="Bruce D."/>
            <person name="Goodwin L."/>
            <person name="Pitluck S."/>
            <person name="Saunders E."/>
            <person name="Brettin T."/>
            <person name="Detter J.C."/>
            <person name="Han C."/>
            <person name="Tapia R."/>
            <person name="Larimer F."/>
            <person name="Land M."/>
            <person name="Hauser L."/>
            <person name="Woyke T."/>
            <person name="Lovley D."/>
            <person name="Kyrpides N."/>
            <person name="Ivanova N."/>
        </authorList>
    </citation>
    <scope>NUCLEOTIDE SEQUENCE [LARGE SCALE GENOMIC DNA]</scope>
    <source>
        <strain evidence="20">DSM 10642 / AEDII12DO</strain>
    </source>
</reference>
<dbReference type="KEGG" id="fpl:Ferp_0311"/>
<evidence type="ECO:0000256" key="6">
    <source>
        <dbReference type="ARBA" id="ARBA00022448"/>
    </source>
</evidence>
<dbReference type="InterPro" id="IPR009010">
    <property type="entry name" value="Asp_de-COase-like_dom_sf"/>
</dbReference>
<dbReference type="EMBL" id="CP001899">
    <property type="protein sequence ID" value="ADC64491.1"/>
    <property type="molecule type" value="Genomic_DNA"/>
</dbReference>
<dbReference type="SUPFAM" id="SSF50692">
    <property type="entry name" value="ADC-like"/>
    <property type="match status" value="1"/>
</dbReference>
<dbReference type="PROSITE" id="PS00932">
    <property type="entry name" value="MOLYBDOPTERIN_PROK_3"/>
    <property type="match status" value="1"/>
</dbReference>
<evidence type="ECO:0000256" key="15">
    <source>
        <dbReference type="ARBA" id="ARBA00023063"/>
    </source>
</evidence>
<dbReference type="OrthoDB" id="23466at2157"/>
<dbReference type="GO" id="GO:0043546">
    <property type="term" value="F:molybdopterin cofactor binding"/>
    <property type="evidence" value="ECO:0007669"/>
    <property type="project" value="InterPro"/>
</dbReference>
<keyword evidence="7" id="KW-1003">Cell membrane</keyword>
<proteinExistence type="inferred from homology"/>
<dbReference type="InterPro" id="IPR050123">
    <property type="entry name" value="Prok_molybdopt-oxidoreductase"/>
</dbReference>
<comment type="similarity">
    <text evidence="4">Belongs to the prokaryotic molybdopterin-containing oxidoreductase family.</text>
</comment>
<comment type="cofactor">
    <cofactor evidence="1">
        <name>Mo-bis(molybdopterin guanine dinucleotide)</name>
        <dbReference type="ChEBI" id="CHEBI:60539"/>
    </cofactor>
</comment>
<dbReference type="GO" id="GO:0051539">
    <property type="term" value="F:4 iron, 4 sulfur cluster binding"/>
    <property type="evidence" value="ECO:0007669"/>
    <property type="project" value="UniProtKB-KW"/>
</dbReference>
<keyword evidence="13" id="KW-0408">Iron</keyword>
<keyword evidence="20" id="KW-1185">Reference proteome</keyword>
<dbReference type="PaxDb" id="589924-Ferp_0311"/>
<evidence type="ECO:0000256" key="14">
    <source>
        <dbReference type="ARBA" id="ARBA00023014"/>
    </source>
</evidence>
<protein>
    <recommendedName>
        <fullName evidence="5">nitrate reductase (quinone)</fullName>
        <ecNumber evidence="5">1.7.5.1</ecNumber>
    </recommendedName>
</protein>
<comment type="cofactor">
    <cofactor evidence="2">
        <name>[4Fe-4S] cluster</name>
        <dbReference type="ChEBI" id="CHEBI:49883"/>
    </cofactor>
</comment>
<sequence length="1189" mass="136585">MAERIKDVYSPELRSWEEFYRNRWQYDKVVRSTHGANCTGSCSWFVYVKDGIVTWELQATDYPSFNPDVPNYEPRGCQRGISASWYLYSPLRPKYPYVRGVLLDLWREAKEKHKDPVEAWKSIVENPELRNKYVRKRGMGGFRRSSWDEVVEIIAAATIYTVKKYGPDRVIGFTPIPAMSMISYASGARFLQLLGGVCLSFYDWYCDLPPASPQIWGEQTDVNESADWYNAGFIAIMGSNLNMTRTPDTHYLSEAKYRGAKVVVFSPDYSQVSKFADVWIPIEQGHDAAFWMAANHVIMKEFYFDKETPYFIEYVKKYTDLPFLVKLKQEGDVFVFDRFLRASEIERGKDLKNAEWILCVMDEKGEIRIPNGSIGFRWGEEGKWNLEMRDAVDGEEIDVKLSLFGEDYVMVKFYYEDYGESIRAVPAKKIKTANGEVVVATVFDLLAAHLGISRGLPGDYPKDYDDDKPFTPAWQEKYTKISRKTVIKIAREWAENGEKTKGRNLVIIGPGLNHWYHNDLNYRAVITALILTGSVGRNGGGLAHYVGQEKVAPIASWAVVAFAQDWVKPPRLQNSPSFYYVHTDQWRYDGCKYIDKVDGLPKHTIDFNVKAVRLGWLPFYPQFNENPLKLVEEAQKSGAKSDEEIRRWIVNKLREGSLKFAIEDPDAEENWPRVWFIWRGNAIGSSPKGHEFFLKHFVGAPNSNAMAKEVAKDLVEEVVWREAPEGKLDLIVDLNFRMDTTAVYSDIVLPAAHWYEKNDIQSTDLHTFINCLGAATSPAWEAKSDWEIFKLIAKKFSELAEKHFPKPVKDVVMAPLLHDTPEEITQPEVKDWKKGETEPIPGKTMPKLVIVERDYANLYKRFISLGPGIKTLGAHGVSWDASDIYEELLEKYPTAKWNGNKYISLEDEVTVANVILTFAPETNGEISYRGFKNLEKKVGKKLSEIVEPYRSYRVTFEDVVTQPRRIITSPVWSGNINDGRTYSPYTLNVEFEIPWRTLSGRQELYLDHPYYIAFHEALPTFKPKLSPKLLDELEGEEGLILNFITPHGKWSIHSTYYDNLRMLTLSRGGQVVWINDEDARNAGINDNDWVEVYNNNGVIVCRAVVSSRVPKGMAIMYHAPERTLYIPKSKKTGRRGGVHNSVTRTRLKPLLMVGGYAQFSYYFNYWGPTGVNRDTYVIVRNVIVRKLER</sequence>
<evidence type="ECO:0000256" key="4">
    <source>
        <dbReference type="ARBA" id="ARBA00010312"/>
    </source>
</evidence>
<dbReference type="CDD" id="cd02776">
    <property type="entry name" value="MopB_CT_Nitrate-R-NarG-like"/>
    <property type="match status" value="1"/>
</dbReference>
<evidence type="ECO:0000256" key="8">
    <source>
        <dbReference type="ARBA" id="ARBA00022485"/>
    </source>
</evidence>
<keyword evidence="11" id="KW-0249">Electron transport</keyword>
<dbReference type="RefSeq" id="WP_012964838.1">
    <property type="nucleotide sequence ID" value="NC_013849.1"/>
</dbReference>
<evidence type="ECO:0000256" key="5">
    <source>
        <dbReference type="ARBA" id="ARBA00012500"/>
    </source>
</evidence>
<evidence type="ECO:0000256" key="17">
    <source>
        <dbReference type="ARBA" id="ARBA00048294"/>
    </source>
</evidence>
<dbReference type="STRING" id="589924.Ferp_0311"/>
<organism evidence="19 20">
    <name type="scientific">Ferroglobus placidus (strain DSM 10642 / AEDII12DO)</name>
    <dbReference type="NCBI Taxonomy" id="589924"/>
    <lineage>
        <taxon>Archaea</taxon>
        <taxon>Methanobacteriati</taxon>
        <taxon>Methanobacteriota</taxon>
        <taxon>Archaeoglobi</taxon>
        <taxon>Archaeoglobales</taxon>
        <taxon>Archaeoglobaceae</taxon>
        <taxon>Ferroglobus</taxon>
    </lineage>
</organism>
<dbReference type="GO" id="GO:0042128">
    <property type="term" value="P:nitrate assimilation"/>
    <property type="evidence" value="ECO:0007669"/>
    <property type="project" value="UniProtKB-KW"/>
</dbReference>
<dbReference type="GO" id="GO:0005886">
    <property type="term" value="C:plasma membrane"/>
    <property type="evidence" value="ECO:0007669"/>
    <property type="project" value="UniProtKB-SubCell"/>
</dbReference>
<keyword evidence="15" id="KW-0534">Nitrate assimilation</keyword>
<keyword evidence="9" id="KW-0500">Molybdenum</keyword>
<dbReference type="NCBIfam" id="TIGR01580">
    <property type="entry name" value="narG"/>
    <property type="match status" value="1"/>
</dbReference>
<dbReference type="HOGENOM" id="CLU_000422_14_1_2"/>